<keyword evidence="3" id="KW-1185">Reference proteome</keyword>
<dbReference type="EMBL" id="CP002499">
    <property type="protein sequence ID" value="AET39010.1"/>
    <property type="molecule type" value="Genomic_DNA"/>
</dbReference>
<name>G8JQM6_ERECY</name>
<dbReference type="GeneID" id="11471096"/>
<dbReference type="OrthoDB" id="5405745at2759"/>
<dbReference type="OMA" id="YEILPCI"/>
<dbReference type="PANTHER" id="PTHR39142:SF1">
    <property type="entry name" value="AEL197CP"/>
    <property type="match status" value="1"/>
</dbReference>
<dbReference type="Pfam" id="PF12929">
    <property type="entry name" value="Mid1"/>
    <property type="match status" value="1"/>
</dbReference>
<dbReference type="GO" id="GO:0005886">
    <property type="term" value="C:plasma membrane"/>
    <property type="evidence" value="ECO:0007669"/>
    <property type="project" value="EnsemblFungi"/>
</dbReference>
<organism evidence="2 3">
    <name type="scientific">Eremothecium cymbalariae (strain CBS 270.75 / DBVPG 7215 / KCTC 17166 / NRRL Y-17582)</name>
    <name type="common">Yeast</name>
    <dbReference type="NCBI Taxonomy" id="931890"/>
    <lineage>
        <taxon>Eukaryota</taxon>
        <taxon>Fungi</taxon>
        <taxon>Dikarya</taxon>
        <taxon>Ascomycota</taxon>
        <taxon>Saccharomycotina</taxon>
        <taxon>Saccharomycetes</taxon>
        <taxon>Saccharomycetales</taxon>
        <taxon>Saccharomycetaceae</taxon>
        <taxon>Eremothecium</taxon>
    </lineage>
</organism>
<evidence type="ECO:0008006" key="4">
    <source>
        <dbReference type="Google" id="ProtNLM"/>
    </source>
</evidence>
<dbReference type="GO" id="GO:0005783">
    <property type="term" value="C:endoplasmic reticulum"/>
    <property type="evidence" value="ECO:0007669"/>
    <property type="project" value="EnsemblFungi"/>
</dbReference>
<proteinExistence type="predicted"/>
<dbReference type="eggNOG" id="ENOG502QTEW">
    <property type="taxonomic scope" value="Eukaryota"/>
</dbReference>
<evidence type="ECO:0000313" key="3">
    <source>
        <dbReference type="Proteomes" id="UP000006790"/>
    </source>
</evidence>
<dbReference type="HOGENOM" id="CLU_018731_1_0_1"/>
<dbReference type="RefSeq" id="XP_003645827.1">
    <property type="nucleotide sequence ID" value="XM_003645779.1"/>
</dbReference>
<reference evidence="3" key="1">
    <citation type="journal article" date="2012" name="G3 (Bethesda)">
        <title>Pichia sorbitophila, an interspecies yeast hybrid reveals early steps of genome resolution following polyploidization.</title>
        <authorList>
            <person name="Leh Louis V."/>
            <person name="Despons L."/>
            <person name="Friedrich A."/>
            <person name="Martin T."/>
            <person name="Durrens P."/>
            <person name="Casaregola S."/>
            <person name="Neuveglise C."/>
            <person name="Fairhead C."/>
            <person name="Marck C."/>
            <person name="Cruz J.A."/>
            <person name="Straub M.L."/>
            <person name="Kugler V."/>
            <person name="Sacerdot C."/>
            <person name="Uzunov Z."/>
            <person name="Thierry A."/>
            <person name="Weiss S."/>
            <person name="Bleykasten C."/>
            <person name="De Montigny J."/>
            <person name="Jacques N."/>
            <person name="Jung P."/>
            <person name="Lemaire M."/>
            <person name="Mallet S."/>
            <person name="Morel G."/>
            <person name="Richard G.F."/>
            <person name="Sarkar A."/>
            <person name="Savel G."/>
            <person name="Schacherer J."/>
            <person name="Seret M.L."/>
            <person name="Talla E."/>
            <person name="Samson G."/>
            <person name="Jubin C."/>
            <person name="Poulain J."/>
            <person name="Vacherie B."/>
            <person name="Barbe V."/>
            <person name="Pelletier E."/>
            <person name="Sherman D.J."/>
            <person name="Westhof E."/>
            <person name="Weissenbach J."/>
            <person name="Baret P.V."/>
            <person name="Wincker P."/>
            <person name="Gaillardin C."/>
            <person name="Dujon B."/>
            <person name="Souciet J.L."/>
        </authorList>
    </citation>
    <scope>NUCLEOTIDE SEQUENCE [LARGE SCALE GENOMIC DNA]</scope>
    <source>
        <strain evidence="3">CBS 270.75 / DBVPG 7215 / KCTC 17166 / NRRL Y-17582</strain>
    </source>
</reference>
<protein>
    <recommendedName>
        <fullName evidence="4">Stretch-activated cation channel MID1</fullName>
    </recommendedName>
</protein>
<dbReference type="InterPro" id="IPR024338">
    <property type="entry name" value="MID1/Yam8"/>
</dbReference>
<evidence type="ECO:0000256" key="1">
    <source>
        <dbReference type="SAM" id="SignalP"/>
    </source>
</evidence>
<dbReference type="InParanoid" id="G8JQM6"/>
<dbReference type="GO" id="GO:0098703">
    <property type="term" value="P:calcium ion import across plasma membrane"/>
    <property type="evidence" value="ECO:0007669"/>
    <property type="project" value="InterPro"/>
</dbReference>
<feature type="signal peptide" evidence="1">
    <location>
        <begin position="1"/>
        <end position="20"/>
    </location>
</feature>
<accession>G8JQM6</accession>
<gene>
    <name evidence="2" type="ordered locus">Ecym_3533</name>
</gene>
<sequence length="544" mass="60764">MGLNCLSKQLILLFLPLAIATNLGWDINPFYGETYMRYNSMQPSHDKKGSNGTSWTSSILRSDQISEWEPISWDIVPGERNKFQFNVNSTVSLSSTYEILIFLSGNICSQPANVTGQSLRVYYSFDESMVDNLSIAEAADFSLGYMEALAIRPYEVESNSTETYSTLYLLVELVDTASGKSLPASQGSAEPWSYRISISQNDLAFQYDAKTWIDVVDTDHNSALLTTGNMSTFSPNHGIADIDLSLYDLLLYSSDHIDQFNNLSRSICAIANGPILASSLNTVTHFENSTLSSTELQITKSITTRGGQIKEQFHITGLNSSTTYLAYLTKKVSNVAKNTTDTGGVIFERVIFKTMENNSCSLIFGLEFCNGVAYSVPTSSKTDANDKILMAGMYDDIAKSLYFNFSLALELIPCHSDADSIYSPLRRCEDCASSYKNWLCAVSIPRCTTDESDYYVFRKSSDNRNDLINDSIEPTSDYYEILPCINMCYAMVRDCPSEFNFACPNKSKYPNLLYSSYREYIESAVIPCNFVGNMRELSDPLVVR</sequence>
<dbReference type="Proteomes" id="UP000006790">
    <property type="component" value="Chromosome 3"/>
</dbReference>
<dbReference type="GO" id="GO:0015275">
    <property type="term" value="F:stretch-activated, monoatomic cation-selective, calcium channel activity"/>
    <property type="evidence" value="ECO:0007669"/>
    <property type="project" value="EnsemblFungi"/>
</dbReference>
<keyword evidence="1" id="KW-0732">Signal</keyword>
<dbReference type="PANTHER" id="PTHR39142">
    <property type="entry name" value="MID1P"/>
    <property type="match status" value="1"/>
</dbReference>
<dbReference type="AlphaFoldDB" id="G8JQM6"/>
<feature type="chain" id="PRO_5003510925" description="Stretch-activated cation channel MID1" evidence="1">
    <location>
        <begin position="21"/>
        <end position="544"/>
    </location>
</feature>
<dbReference type="STRING" id="931890.G8JQM6"/>
<dbReference type="FunCoup" id="G8JQM6">
    <property type="interactions" value="53"/>
</dbReference>
<dbReference type="KEGG" id="erc:Ecym_3533"/>
<evidence type="ECO:0000313" key="2">
    <source>
        <dbReference type="EMBL" id="AET39010.1"/>
    </source>
</evidence>